<accession>A0A1N7FXR7</accession>
<dbReference type="RefSeq" id="WP_076479725.1">
    <property type="nucleotide sequence ID" value="NZ_FTNT01000006.1"/>
</dbReference>
<evidence type="ECO:0000313" key="2">
    <source>
        <dbReference type="Proteomes" id="UP000186218"/>
    </source>
</evidence>
<dbReference type="OrthoDB" id="4426339at2"/>
<name>A0A1N7FXR7_9NOCA</name>
<dbReference type="EMBL" id="FTNT01000006">
    <property type="protein sequence ID" value="SIS05148.1"/>
    <property type="molecule type" value="Genomic_DNA"/>
</dbReference>
<evidence type="ECO:0000313" key="1">
    <source>
        <dbReference type="EMBL" id="SIS05148.1"/>
    </source>
</evidence>
<dbReference type="Gene3D" id="3.40.50.720">
    <property type="entry name" value="NAD(P)-binding Rossmann-like Domain"/>
    <property type="match status" value="1"/>
</dbReference>
<sequence length="302" mass="32525">MTSRDLPDLAPALHPGAAIAIRPGRRVQIGAHPGREVIVDLPGSIDSHAFLRLLEDLCVPRTRIEAYRVAAAVGLTPADVDDLLDVLTTTGHAHPATPTPRSLRIRLHGRGPVTTALHALLRDAGVQVERSTQRPRTHRDGHRSLHGWDCDLVILTDHLVHDPLVVEAMIRDGIPHLPARVCDGVGVVGPLVLPGLSSCLRCDELHRADHDHDWPVVTAQWVGRSSWAPASVIAMVAAVAFDQVAQIRQGLADTSAGVPQCVDRAVEIGPRPSRMRVRHMSAHPLCPCTGERPSGSAFTVGR</sequence>
<protein>
    <recommendedName>
        <fullName evidence="3">Bacteriocin biosynthesis cyclodehydratase domain-containing protein</fullName>
    </recommendedName>
</protein>
<dbReference type="Proteomes" id="UP000186218">
    <property type="component" value="Unassembled WGS sequence"/>
</dbReference>
<reference evidence="1 2" key="1">
    <citation type="submission" date="2017-01" db="EMBL/GenBank/DDBJ databases">
        <authorList>
            <person name="Mah S.A."/>
            <person name="Swanson W.J."/>
            <person name="Moy G.W."/>
            <person name="Vacquier V.D."/>
        </authorList>
    </citation>
    <scope>NUCLEOTIDE SEQUENCE [LARGE SCALE GENOMIC DNA]</scope>
    <source>
        <strain evidence="1 2">CPCC 203464</strain>
    </source>
</reference>
<proteinExistence type="predicted"/>
<dbReference type="AlphaFoldDB" id="A0A1N7FXR7"/>
<gene>
    <name evidence="1" type="ORF">SAMN05445060_2394</name>
</gene>
<keyword evidence="2" id="KW-1185">Reference proteome</keyword>
<organism evidence="1 2">
    <name type="scientific">Williamsia sterculiae</name>
    <dbReference type="NCBI Taxonomy" id="1344003"/>
    <lineage>
        <taxon>Bacteria</taxon>
        <taxon>Bacillati</taxon>
        <taxon>Actinomycetota</taxon>
        <taxon>Actinomycetes</taxon>
        <taxon>Mycobacteriales</taxon>
        <taxon>Nocardiaceae</taxon>
        <taxon>Williamsia</taxon>
    </lineage>
</organism>
<evidence type="ECO:0008006" key="3">
    <source>
        <dbReference type="Google" id="ProtNLM"/>
    </source>
</evidence>
<dbReference type="STRING" id="1344003.SAMN05445060_2394"/>